<accession>A0AA37D0I7</accession>
<dbReference type="RefSeq" id="WP_113977393.1">
    <property type="nucleotide sequence ID" value="NZ_BPND01000108.1"/>
</dbReference>
<evidence type="ECO:0000259" key="1">
    <source>
        <dbReference type="Pfam" id="PF08937"/>
    </source>
</evidence>
<evidence type="ECO:0000313" key="2">
    <source>
        <dbReference type="EMBL" id="GJA64591.1"/>
    </source>
</evidence>
<comment type="caution">
    <text evidence="2">The sequence shown here is derived from an EMBL/GenBank/DDBJ whole genome shotgun (WGS) entry which is preliminary data.</text>
</comment>
<name>A0AA37D0I7_AERCA</name>
<dbReference type="Gene3D" id="3.40.50.9200">
    <property type="entry name" value="Hypothetical protein MTH538"/>
    <property type="match status" value="1"/>
</dbReference>
<feature type="domain" description="Thoeris protein ThsB TIR-like" evidence="1">
    <location>
        <begin position="10"/>
        <end position="111"/>
    </location>
</feature>
<organism evidence="2 3">
    <name type="scientific">Aeromonas caviae</name>
    <name type="common">Aeromonas punctata</name>
    <dbReference type="NCBI Taxonomy" id="648"/>
    <lineage>
        <taxon>Bacteria</taxon>
        <taxon>Pseudomonadati</taxon>
        <taxon>Pseudomonadota</taxon>
        <taxon>Gammaproteobacteria</taxon>
        <taxon>Aeromonadales</taxon>
        <taxon>Aeromonadaceae</taxon>
        <taxon>Aeromonas</taxon>
    </lineage>
</organism>
<dbReference type="InterPro" id="IPR036490">
    <property type="entry name" value="ThsB_TIR-like_sf"/>
</dbReference>
<dbReference type="Proteomes" id="UP000886934">
    <property type="component" value="Unassembled WGS sequence"/>
</dbReference>
<dbReference type="AlphaFoldDB" id="A0AA37D0I7"/>
<reference evidence="2" key="1">
    <citation type="submission" date="2021-07" db="EMBL/GenBank/DDBJ databases">
        <title>Draft genome sequence of carbapenem-resistant Aeromonas spp. in Japan.</title>
        <authorList>
            <person name="Maehana S."/>
            <person name="Suzuki M."/>
            <person name="Kitasato H."/>
        </authorList>
    </citation>
    <scope>NUCLEOTIDE SEQUENCE</scope>
    <source>
        <strain evidence="2">KAM351</strain>
    </source>
</reference>
<dbReference type="SUPFAM" id="SSF52206">
    <property type="entry name" value="Hypothetical protein MTH538"/>
    <property type="match status" value="1"/>
</dbReference>
<dbReference type="InterPro" id="IPR015032">
    <property type="entry name" value="ThsB__TIR-like_domain"/>
</dbReference>
<dbReference type="EMBL" id="BPNN01000054">
    <property type="protein sequence ID" value="GJA64591.1"/>
    <property type="molecule type" value="Genomic_DNA"/>
</dbReference>
<protein>
    <recommendedName>
        <fullName evidence="1">Thoeris protein ThsB TIR-like domain-containing protein</fullName>
    </recommendedName>
</protein>
<proteinExistence type="predicted"/>
<dbReference type="Pfam" id="PF08937">
    <property type="entry name" value="ThsB_TIR"/>
    <property type="match status" value="1"/>
</dbReference>
<gene>
    <name evidence="2" type="ORF">KAM351_32020</name>
</gene>
<evidence type="ECO:0000313" key="3">
    <source>
        <dbReference type="Proteomes" id="UP000886934"/>
    </source>
</evidence>
<sequence length="163" mass="18626">MVNTVQRNVFISHHHKDDASVDGITRLASSKGYQFRNSSIRVKPENQARIDQKKISDRTIERLLRMKMRWASQVIVVIGKETHARPWVNWEIKVAHQLGKPIIGVYENGLKDDVELPDNLKKYATSIVGWRAESIIEALDGNSQFQHADGREREKINGGNIIC</sequence>